<evidence type="ECO:0000313" key="9">
    <source>
        <dbReference type="Proteomes" id="UP000252519"/>
    </source>
</evidence>
<evidence type="ECO:0000256" key="7">
    <source>
        <dbReference type="SAM" id="Phobius"/>
    </source>
</evidence>
<dbReference type="GO" id="GO:0012505">
    <property type="term" value="C:endomembrane system"/>
    <property type="evidence" value="ECO:0007669"/>
    <property type="project" value="UniProtKB-SubCell"/>
</dbReference>
<name>A0A368GY27_ANCCA</name>
<keyword evidence="4 7" id="KW-1133">Transmembrane helix</keyword>
<dbReference type="GO" id="GO:0016020">
    <property type="term" value="C:membrane"/>
    <property type="evidence" value="ECO:0007669"/>
    <property type="project" value="InterPro"/>
</dbReference>
<keyword evidence="5 7" id="KW-0472">Membrane</keyword>
<dbReference type="GO" id="GO:0007040">
    <property type="term" value="P:lysosome organization"/>
    <property type="evidence" value="ECO:0007669"/>
    <property type="project" value="TreeGrafter"/>
</dbReference>
<feature type="transmembrane region" description="Helical" evidence="7">
    <location>
        <begin position="28"/>
        <end position="48"/>
    </location>
</feature>
<dbReference type="PANTHER" id="PTHR10981">
    <property type="entry name" value="BATTENIN"/>
    <property type="match status" value="1"/>
</dbReference>
<reference evidence="8 9" key="1">
    <citation type="submission" date="2014-10" db="EMBL/GenBank/DDBJ databases">
        <title>Draft genome of the hookworm Ancylostoma caninum.</title>
        <authorList>
            <person name="Mitreva M."/>
        </authorList>
    </citation>
    <scope>NUCLEOTIDE SEQUENCE [LARGE SCALE GENOMIC DNA]</scope>
    <source>
        <strain evidence="8 9">Baltimore</strain>
    </source>
</reference>
<evidence type="ECO:0000313" key="8">
    <source>
        <dbReference type="EMBL" id="RCN48478.1"/>
    </source>
</evidence>
<evidence type="ECO:0008006" key="10">
    <source>
        <dbReference type="Google" id="ProtNLM"/>
    </source>
</evidence>
<accession>A0A368GY27</accession>
<dbReference type="GO" id="GO:0005764">
    <property type="term" value="C:lysosome"/>
    <property type="evidence" value="ECO:0007669"/>
    <property type="project" value="TreeGrafter"/>
</dbReference>
<evidence type="ECO:0000256" key="4">
    <source>
        <dbReference type="ARBA" id="ARBA00022989"/>
    </source>
</evidence>
<evidence type="ECO:0000256" key="5">
    <source>
        <dbReference type="ARBA" id="ARBA00023136"/>
    </source>
</evidence>
<feature type="non-terminal residue" evidence="8">
    <location>
        <position position="56"/>
    </location>
</feature>
<dbReference type="PANTHER" id="PTHR10981:SF0">
    <property type="entry name" value="BATTENIN"/>
    <property type="match status" value="1"/>
</dbReference>
<organism evidence="8 9">
    <name type="scientific">Ancylostoma caninum</name>
    <name type="common">Dog hookworm</name>
    <dbReference type="NCBI Taxonomy" id="29170"/>
    <lineage>
        <taxon>Eukaryota</taxon>
        <taxon>Metazoa</taxon>
        <taxon>Ecdysozoa</taxon>
        <taxon>Nematoda</taxon>
        <taxon>Chromadorea</taxon>
        <taxon>Rhabditida</taxon>
        <taxon>Rhabditina</taxon>
        <taxon>Rhabditomorpha</taxon>
        <taxon>Strongyloidea</taxon>
        <taxon>Ancylostomatidae</taxon>
        <taxon>Ancylostomatinae</taxon>
        <taxon>Ancylostoma</taxon>
    </lineage>
</organism>
<evidence type="ECO:0000256" key="6">
    <source>
        <dbReference type="SAM" id="MobiDB-lite"/>
    </source>
</evidence>
<dbReference type="Proteomes" id="UP000252519">
    <property type="component" value="Unassembled WGS sequence"/>
</dbReference>
<dbReference type="AlphaFoldDB" id="A0A368GY27"/>
<keyword evidence="9" id="KW-1185">Reference proteome</keyword>
<keyword evidence="3 7" id="KW-0812">Transmembrane</keyword>
<comment type="caution">
    <text evidence="8">The sequence shown here is derived from an EMBL/GenBank/DDBJ whole genome shotgun (WGS) entry which is preliminary data.</text>
</comment>
<gene>
    <name evidence="8" type="ORF">ANCCAN_05474</name>
</gene>
<sequence length="56" mass="6032">MPGRQRDGEGSRSPDSRPASTVSTQNLAGFWILGLCNNFAYVVMLSAAKDILDTES</sequence>
<keyword evidence="2" id="KW-0813">Transport</keyword>
<dbReference type="OrthoDB" id="5872132at2759"/>
<dbReference type="GO" id="GO:0051453">
    <property type="term" value="P:regulation of intracellular pH"/>
    <property type="evidence" value="ECO:0007669"/>
    <property type="project" value="TreeGrafter"/>
</dbReference>
<dbReference type="STRING" id="29170.A0A368GY27"/>
<dbReference type="Pfam" id="PF02487">
    <property type="entry name" value="CLN3"/>
    <property type="match status" value="1"/>
</dbReference>
<feature type="compositionally biased region" description="Basic and acidic residues" evidence="6">
    <location>
        <begin position="1"/>
        <end position="15"/>
    </location>
</feature>
<dbReference type="InterPro" id="IPR003492">
    <property type="entry name" value="Battenin_disease_Cln3"/>
</dbReference>
<evidence type="ECO:0000256" key="2">
    <source>
        <dbReference type="ARBA" id="ARBA00022448"/>
    </source>
</evidence>
<evidence type="ECO:0000256" key="3">
    <source>
        <dbReference type="ARBA" id="ARBA00022692"/>
    </source>
</evidence>
<comment type="subcellular location">
    <subcellularLocation>
        <location evidence="1">Endomembrane system</location>
        <topology evidence="1">Multi-pass membrane protein</topology>
    </subcellularLocation>
</comment>
<protein>
    <recommendedName>
        <fullName evidence="10">Battenin</fullName>
    </recommendedName>
</protein>
<feature type="region of interest" description="Disordered" evidence="6">
    <location>
        <begin position="1"/>
        <end position="21"/>
    </location>
</feature>
<proteinExistence type="predicted"/>
<dbReference type="EMBL" id="JOJR01000046">
    <property type="protein sequence ID" value="RCN48478.1"/>
    <property type="molecule type" value="Genomic_DNA"/>
</dbReference>
<evidence type="ECO:0000256" key="1">
    <source>
        <dbReference type="ARBA" id="ARBA00004127"/>
    </source>
</evidence>